<gene>
    <name evidence="2" type="ORF">METZ01_LOCUS371556</name>
</gene>
<dbReference type="Gene3D" id="3.40.50.150">
    <property type="entry name" value="Vaccinia Virus protein VP39"/>
    <property type="match status" value="1"/>
</dbReference>
<reference evidence="2" key="1">
    <citation type="submission" date="2018-05" db="EMBL/GenBank/DDBJ databases">
        <authorList>
            <person name="Lanie J.A."/>
            <person name="Ng W.-L."/>
            <person name="Kazmierczak K.M."/>
            <person name="Andrzejewski T.M."/>
            <person name="Davidsen T.M."/>
            <person name="Wayne K.J."/>
            <person name="Tettelin H."/>
            <person name="Glass J.I."/>
            <person name="Rusch D."/>
            <person name="Podicherti R."/>
            <person name="Tsui H.-C.T."/>
            <person name="Winkler M.E."/>
        </authorList>
    </citation>
    <scope>NUCLEOTIDE SEQUENCE</scope>
</reference>
<dbReference type="Pfam" id="PF08241">
    <property type="entry name" value="Methyltransf_11"/>
    <property type="match status" value="1"/>
</dbReference>
<organism evidence="2">
    <name type="scientific">marine metagenome</name>
    <dbReference type="NCBI Taxonomy" id="408172"/>
    <lineage>
        <taxon>unclassified sequences</taxon>
        <taxon>metagenomes</taxon>
        <taxon>ecological metagenomes</taxon>
    </lineage>
</organism>
<dbReference type="EMBL" id="UINC01134887">
    <property type="protein sequence ID" value="SVD18702.1"/>
    <property type="molecule type" value="Genomic_DNA"/>
</dbReference>
<accession>A0A382TA94</accession>
<feature type="domain" description="Methyltransferase type 11" evidence="1">
    <location>
        <begin position="39"/>
        <end position="133"/>
    </location>
</feature>
<dbReference type="AlphaFoldDB" id="A0A382TA94"/>
<dbReference type="InterPro" id="IPR052356">
    <property type="entry name" value="Thiol_S-MT"/>
</dbReference>
<dbReference type="CDD" id="cd02440">
    <property type="entry name" value="AdoMet_MTases"/>
    <property type="match status" value="1"/>
</dbReference>
<evidence type="ECO:0000259" key="1">
    <source>
        <dbReference type="Pfam" id="PF08241"/>
    </source>
</evidence>
<dbReference type="GO" id="GO:0008757">
    <property type="term" value="F:S-adenosylmethionine-dependent methyltransferase activity"/>
    <property type="evidence" value="ECO:0007669"/>
    <property type="project" value="InterPro"/>
</dbReference>
<sequence length="204" mass="23205">MNLNDKIFTIFYNRVNESVESRLVKFRRMTAGCATGHVLEIGPGTGANLSFYPSKSKVTVLEKNEFMFSKLNDVVHKTGLTVNLVKGDSFCMPFLDNSFDSIVTTLVLCMVEDLQSTIIEIKRVLKHGGTFYFYEHVKSRNSLRNKLENYMNPCWKYLTNGCNLNRDLERVLSDSGFTQFYVENHNLSVGLPIKIPNIVGRATL</sequence>
<dbReference type="SUPFAM" id="SSF53335">
    <property type="entry name" value="S-adenosyl-L-methionine-dependent methyltransferases"/>
    <property type="match status" value="1"/>
</dbReference>
<dbReference type="InterPro" id="IPR013216">
    <property type="entry name" value="Methyltransf_11"/>
</dbReference>
<name>A0A382TA94_9ZZZZ</name>
<protein>
    <recommendedName>
        <fullName evidence="1">Methyltransferase type 11 domain-containing protein</fullName>
    </recommendedName>
</protein>
<dbReference type="PANTHER" id="PTHR45036:SF1">
    <property type="entry name" value="METHYLTRANSFERASE LIKE 7A"/>
    <property type="match status" value="1"/>
</dbReference>
<dbReference type="PANTHER" id="PTHR45036">
    <property type="entry name" value="METHYLTRANSFERASE LIKE 7B"/>
    <property type="match status" value="1"/>
</dbReference>
<proteinExistence type="predicted"/>
<dbReference type="InterPro" id="IPR029063">
    <property type="entry name" value="SAM-dependent_MTases_sf"/>
</dbReference>
<evidence type="ECO:0000313" key="2">
    <source>
        <dbReference type="EMBL" id="SVD18702.1"/>
    </source>
</evidence>